<dbReference type="InterPro" id="IPR043129">
    <property type="entry name" value="ATPase_NBD"/>
</dbReference>
<feature type="domain" description="SHS2" evidence="1">
    <location>
        <begin position="6"/>
        <end position="201"/>
    </location>
</feature>
<dbReference type="InterPro" id="IPR003494">
    <property type="entry name" value="SHS2_FtsA"/>
</dbReference>
<keyword evidence="2" id="KW-0132">Cell division</keyword>
<dbReference type="STRING" id="889306.KP78_37040"/>
<dbReference type="GO" id="GO:0051301">
    <property type="term" value="P:cell division"/>
    <property type="evidence" value="ECO:0007669"/>
    <property type="project" value="UniProtKB-KW"/>
</dbReference>
<evidence type="ECO:0000313" key="2">
    <source>
        <dbReference type="EMBL" id="KIL43880.1"/>
    </source>
</evidence>
<dbReference type="Proteomes" id="UP000031938">
    <property type="component" value="Unassembled WGS sequence"/>
</dbReference>
<proteinExistence type="predicted"/>
<dbReference type="InterPro" id="IPR050696">
    <property type="entry name" value="FtsA/MreB"/>
</dbReference>
<evidence type="ECO:0000259" key="1">
    <source>
        <dbReference type="SMART" id="SM00842"/>
    </source>
</evidence>
<keyword evidence="3" id="KW-1185">Reference proteome</keyword>
<dbReference type="Gene3D" id="3.30.1490.300">
    <property type="match status" value="1"/>
</dbReference>
<dbReference type="EMBL" id="JXRP01000020">
    <property type="protein sequence ID" value="KIL43880.1"/>
    <property type="molecule type" value="Genomic_DNA"/>
</dbReference>
<dbReference type="PATRIC" id="fig|889306.3.peg.3720"/>
<dbReference type="AlphaFoldDB" id="A0A0C2R0N1"/>
<name>A0A0C2R0N1_9BACL</name>
<dbReference type="RefSeq" id="WP_041090819.1">
    <property type="nucleotide sequence ID" value="NZ_JXRP01000020.1"/>
</dbReference>
<dbReference type="PANTHER" id="PTHR32432">
    <property type="entry name" value="CELL DIVISION PROTEIN FTSA-RELATED"/>
    <property type="match status" value="1"/>
</dbReference>
<reference evidence="2 3" key="1">
    <citation type="submission" date="2015-01" db="EMBL/GenBank/DDBJ databases">
        <title>Genome sequencing of Jeotgalibacillus soli.</title>
        <authorList>
            <person name="Goh K.M."/>
            <person name="Chan K.-G."/>
            <person name="Yaakop A.S."/>
            <person name="Ee R."/>
            <person name="Gan H.M."/>
            <person name="Chan C.S."/>
        </authorList>
    </citation>
    <scope>NUCLEOTIDE SEQUENCE [LARGE SCALE GENOMIC DNA]</scope>
    <source>
        <strain evidence="2 3">P9</strain>
    </source>
</reference>
<protein>
    <submittedName>
        <fullName evidence="2">Cell division protein</fullName>
    </submittedName>
</protein>
<dbReference type="Gene3D" id="3.30.420.40">
    <property type="match status" value="2"/>
</dbReference>
<evidence type="ECO:0000313" key="3">
    <source>
        <dbReference type="Proteomes" id="UP000031938"/>
    </source>
</evidence>
<dbReference type="CDD" id="cd24004">
    <property type="entry name" value="ASKHA_NBD_PilM-like"/>
    <property type="match status" value="1"/>
</dbReference>
<dbReference type="SUPFAM" id="SSF53067">
    <property type="entry name" value="Actin-like ATPase domain"/>
    <property type="match status" value="2"/>
</dbReference>
<dbReference type="InterPro" id="IPR005883">
    <property type="entry name" value="PilM"/>
</dbReference>
<dbReference type="Pfam" id="PF11104">
    <property type="entry name" value="PilM_2"/>
    <property type="match status" value="1"/>
</dbReference>
<comment type="caution">
    <text evidence="2">The sequence shown here is derived from an EMBL/GenBank/DDBJ whole genome shotgun (WGS) entry which is preliminary data.</text>
</comment>
<gene>
    <name evidence="2" type="ORF">KP78_37040</name>
</gene>
<dbReference type="PANTHER" id="PTHR32432:SF3">
    <property type="entry name" value="ETHANOLAMINE UTILIZATION PROTEIN EUTJ"/>
    <property type="match status" value="1"/>
</dbReference>
<dbReference type="SMART" id="SM00842">
    <property type="entry name" value="FtsA"/>
    <property type="match status" value="1"/>
</dbReference>
<accession>A0A0C2R0N1</accession>
<sequence length="714" mass="78655">MDHEKIFALDIGTRSIVGLILSKQEDHFHVEDLIQREHTERSMLDGQIHNVPAVAALITKIKLELEKKHGKLKYVSVAAAGRALKTQQASFELPIAGRPKLTKQDILHMELSAVQQAQSDTAESDEKSHYYHCVGYSVLRYTLDGQAIGSLEDQQSEVAAVEIIATFLPRIVIESLISSLNRAGLEMGALTLEPIAAINVLIPASMRRLNVALVDIGAGTSDIAITNHGTVIAYGMVPFAGDEITECLSDHYLLDFHQAETAKRAVQFSSVITIADILGIETEIPQEEIVEVLSPSVQQLAASISEEILRLNNGSPPKAIMLVGGGSQTPLLPEMLAKELELPPNRVAVRGIDAIQKMTIDESIHQGPELVTPIGIAIAADQSPVNYVTAKVNERDIQLFDVKNLSVGDALITAGIKLSKLYGRPGLAIITTINGKMVTIPGKHGEPPILQKNNTVCTLDDPLLPGDTITIIPGIEGQSSSVAIQDMIEEGLQITVYINDEPVQLTKSLLQNGKPAFPDAKICDRDTIEVQHSYTVDDLCKKYSLINDLQQLRPFMIQLDGKRTFYPQWSGQVKLNGRSLKIENFTTLLKDGDRLTVQQGVVPTAAMLLEQTEKHINLKAEVTFNHKTVKLEDSRYSLRRNNDLLSIDSIIHFEDELTSVQNKTNSYTFQDVFRFVDWELPNVQSGEIIILKNGEKSSLNETIQTGDQLELYIK</sequence>
<dbReference type="OrthoDB" id="9768127at2"/>
<organism evidence="2 3">
    <name type="scientific">Jeotgalibacillus soli</name>
    <dbReference type="NCBI Taxonomy" id="889306"/>
    <lineage>
        <taxon>Bacteria</taxon>
        <taxon>Bacillati</taxon>
        <taxon>Bacillota</taxon>
        <taxon>Bacilli</taxon>
        <taxon>Bacillales</taxon>
        <taxon>Caryophanaceae</taxon>
        <taxon>Jeotgalibacillus</taxon>
    </lineage>
</organism>
<keyword evidence="2" id="KW-0131">Cell cycle</keyword>